<dbReference type="Proteomes" id="UP000509346">
    <property type="component" value="Chromosome"/>
</dbReference>
<organism evidence="6 7">
    <name type="scientific">Halosimplex pelagicum</name>
    <dbReference type="NCBI Taxonomy" id="869886"/>
    <lineage>
        <taxon>Archaea</taxon>
        <taxon>Methanobacteriati</taxon>
        <taxon>Methanobacteriota</taxon>
        <taxon>Stenosarchaea group</taxon>
        <taxon>Halobacteria</taxon>
        <taxon>Halobacteriales</taxon>
        <taxon>Haloarculaceae</taxon>
        <taxon>Halosimplex</taxon>
    </lineage>
</organism>
<proteinExistence type="predicted"/>
<dbReference type="PANTHER" id="PTHR30532">
    <property type="entry name" value="IRON III DICITRATE-BINDING PERIPLASMIC PROTEIN"/>
    <property type="match status" value="1"/>
</dbReference>
<dbReference type="PANTHER" id="PTHR30532:SF1">
    <property type="entry name" value="IRON(3+)-HYDROXAMATE-BINDING PROTEIN FHUD"/>
    <property type="match status" value="1"/>
</dbReference>
<keyword evidence="2" id="KW-0813">Transport</keyword>
<feature type="domain" description="Fe/B12 periplasmic-binding" evidence="5">
    <location>
        <begin position="207"/>
        <end position="364"/>
    </location>
</feature>
<dbReference type="Pfam" id="PF01497">
    <property type="entry name" value="Peripla_BP_2"/>
    <property type="match status" value="1"/>
</dbReference>
<dbReference type="OrthoDB" id="304381at2157"/>
<dbReference type="SUPFAM" id="SSF53807">
    <property type="entry name" value="Helical backbone' metal receptor"/>
    <property type="match status" value="1"/>
</dbReference>
<dbReference type="InterPro" id="IPR051313">
    <property type="entry name" value="Bact_iron-sidero_bind"/>
</dbReference>
<evidence type="ECO:0000259" key="5">
    <source>
        <dbReference type="Pfam" id="PF01497"/>
    </source>
</evidence>
<dbReference type="GeneID" id="56082642"/>
<keyword evidence="3" id="KW-0732">Signal</keyword>
<comment type="subcellular location">
    <subcellularLocation>
        <location evidence="1">Cell envelope</location>
    </subcellularLocation>
</comment>
<dbReference type="InterPro" id="IPR002491">
    <property type="entry name" value="ABC_transptr_periplasmic_BD"/>
</dbReference>
<evidence type="ECO:0000256" key="3">
    <source>
        <dbReference type="ARBA" id="ARBA00022729"/>
    </source>
</evidence>
<name>A0A7D5PEL0_9EURY</name>
<evidence type="ECO:0000256" key="1">
    <source>
        <dbReference type="ARBA" id="ARBA00004196"/>
    </source>
</evidence>
<reference evidence="6 7" key="1">
    <citation type="submission" date="2020-07" db="EMBL/GenBank/DDBJ databases">
        <title>Halosimplex litoreum sp. nov. and Halosimplex rubrum sp. nov., isolated from different salt environments.</title>
        <authorList>
            <person name="Cui H."/>
        </authorList>
    </citation>
    <scope>NUCLEOTIDE SEQUENCE [LARGE SCALE GENOMIC DNA]</scope>
    <source>
        <strain evidence="6 7">R2</strain>
    </source>
</reference>
<dbReference type="EMBL" id="CP058909">
    <property type="protein sequence ID" value="QLH81679.1"/>
    <property type="molecule type" value="Genomic_DNA"/>
</dbReference>
<evidence type="ECO:0000256" key="4">
    <source>
        <dbReference type="SAM" id="MobiDB-lite"/>
    </source>
</evidence>
<sequence>MPDDSSDTRGNEAPTRREYVKYGGALVGGGLLAGCAGDSGPDGDDGSTGAGTPTTTPESDETPTPEAAETGTEADTEDTSYSVTMEPMGTVEFDESPENWVSYLSTYGDMGIALGKADSLQGLWDPEGMPNVFYDALPDVDVSFEDVAPISGGGQFDKEIFYELDADVHLFDPNWLGVLADDWGEDEIEEIATGVSPFLGNYIRRRGDDWHDYQYYSLYDAFEKVADAFDERERYEALASIHDEIQATIEETLPPSAERPTVGLVSVNSKFEEATFYTYPVQDGNNHKQYRDLGMRGAFDDHIEGSYGQFDYEQMLEVDPDAIVFQYGFSHVSTEEFESKMQTMREDSVGSQLSAVQNDRLYRGGTSYQGPVINLFQTEAAARQFYPEAFGEWNGMETLREEELTLFDRQRVADIVNGEI</sequence>
<dbReference type="Gene3D" id="3.40.50.1980">
    <property type="entry name" value="Nitrogenase molybdenum iron protein domain"/>
    <property type="match status" value="2"/>
</dbReference>
<protein>
    <submittedName>
        <fullName evidence="6">ABC transporter substrate-binding protein</fullName>
    </submittedName>
</protein>
<dbReference type="RefSeq" id="WP_179921905.1">
    <property type="nucleotide sequence ID" value="NZ_CP058909.1"/>
</dbReference>
<feature type="region of interest" description="Disordered" evidence="4">
    <location>
        <begin position="30"/>
        <end position="81"/>
    </location>
</feature>
<gene>
    <name evidence="6" type="ORF">HZS54_08595</name>
</gene>
<evidence type="ECO:0000256" key="2">
    <source>
        <dbReference type="ARBA" id="ARBA00022448"/>
    </source>
</evidence>
<dbReference type="KEGG" id="hpel:HZS54_08595"/>
<dbReference type="AlphaFoldDB" id="A0A7D5PEL0"/>
<evidence type="ECO:0000313" key="7">
    <source>
        <dbReference type="Proteomes" id="UP000509346"/>
    </source>
</evidence>
<evidence type="ECO:0000313" key="6">
    <source>
        <dbReference type="EMBL" id="QLH81679.1"/>
    </source>
</evidence>
<keyword evidence="7" id="KW-1185">Reference proteome</keyword>
<accession>A0A7D5PEL0</accession>